<dbReference type="GO" id="GO:0003964">
    <property type="term" value="F:RNA-directed DNA polymerase activity"/>
    <property type="evidence" value="ECO:0007669"/>
    <property type="project" value="UniProtKB-KW"/>
</dbReference>
<proteinExistence type="predicted"/>
<reference evidence="8" key="1">
    <citation type="journal article" date="2022" name="Int. J. Mol. Sci.">
        <title>Draft Genome of Tanacetum Coccineum: Genomic Comparison of Closely Related Tanacetum-Family Plants.</title>
        <authorList>
            <person name="Yamashiro T."/>
            <person name="Shiraishi A."/>
            <person name="Nakayama K."/>
            <person name="Satake H."/>
        </authorList>
    </citation>
    <scope>NUCLEOTIDE SEQUENCE</scope>
</reference>
<keyword evidence="3" id="KW-0540">Nuclease</keyword>
<reference evidence="8" key="2">
    <citation type="submission" date="2022-01" db="EMBL/GenBank/DDBJ databases">
        <authorList>
            <person name="Yamashiro T."/>
            <person name="Shiraishi A."/>
            <person name="Satake H."/>
            <person name="Nakayama K."/>
        </authorList>
    </citation>
    <scope>NUCLEOTIDE SEQUENCE</scope>
</reference>
<keyword evidence="1" id="KW-0808">Transferase</keyword>
<feature type="domain" description="Reverse transcriptase RNase H-like" evidence="7">
    <location>
        <begin position="150"/>
        <end position="183"/>
    </location>
</feature>
<keyword evidence="4" id="KW-0255">Endonuclease</keyword>
<keyword evidence="9" id="KW-1185">Reference proteome</keyword>
<evidence type="ECO:0000256" key="1">
    <source>
        <dbReference type="ARBA" id="ARBA00022679"/>
    </source>
</evidence>
<evidence type="ECO:0000256" key="5">
    <source>
        <dbReference type="ARBA" id="ARBA00022801"/>
    </source>
</evidence>
<evidence type="ECO:0000256" key="3">
    <source>
        <dbReference type="ARBA" id="ARBA00022722"/>
    </source>
</evidence>
<dbReference type="InterPro" id="IPR041373">
    <property type="entry name" value="RT_RNaseH"/>
</dbReference>
<dbReference type="Proteomes" id="UP001151760">
    <property type="component" value="Unassembled WGS sequence"/>
</dbReference>
<keyword evidence="5" id="KW-0378">Hydrolase</keyword>
<gene>
    <name evidence="8" type="ORF">Tco_0679320</name>
</gene>
<organism evidence="8 9">
    <name type="scientific">Tanacetum coccineum</name>
    <dbReference type="NCBI Taxonomy" id="301880"/>
    <lineage>
        <taxon>Eukaryota</taxon>
        <taxon>Viridiplantae</taxon>
        <taxon>Streptophyta</taxon>
        <taxon>Embryophyta</taxon>
        <taxon>Tracheophyta</taxon>
        <taxon>Spermatophyta</taxon>
        <taxon>Magnoliopsida</taxon>
        <taxon>eudicotyledons</taxon>
        <taxon>Gunneridae</taxon>
        <taxon>Pentapetalae</taxon>
        <taxon>asterids</taxon>
        <taxon>campanulids</taxon>
        <taxon>Asterales</taxon>
        <taxon>Asteraceae</taxon>
        <taxon>Asteroideae</taxon>
        <taxon>Anthemideae</taxon>
        <taxon>Anthemidinae</taxon>
        <taxon>Tanacetum</taxon>
    </lineage>
</organism>
<evidence type="ECO:0000256" key="6">
    <source>
        <dbReference type="ARBA" id="ARBA00022918"/>
    </source>
</evidence>
<dbReference type="Pfam" id="PF17917">
    <property type="entry name" value="RT_RNaseH"/>
    <property type="match status" value="1"/>
</dbReference>
<dbReference type="InterPro" id="IPR043502">
    <property type="entry name" value="DNA/RNA_pol_sf"/>
</dbReference>
<evidence type="ECO:0000259" key="7">
    <source>
        <dbReference type="Pfam" id="PF17917"/>
    </source>
</evidence>
<keyword evidence="2" id="KW-0548">Nucleotidyltransferase</keyword>
<accession>A0ABQ4XIU9</accession>
<evidence type="ECO:0000256" key="4">
    <source>
        <dbReference type="ARBA" id="ARBA00022759"/>
    </source>
</evidence>
<comment type="caution">
    <text evidence="8">The sequence shown here is derived from an EMBL/GenBank/DDBJ whole genome shotgun (WGS) entry which is preliminary data.</text>
</comment>
<evidence type="ECO:0000313" key="8">
    <source>
        <dbReference type="EMBL" id="GJS64756.1"/>
    </source>
</evidence>
<keyword evidence="6 8" id="KW-0695">RNA-directed DNA polymerase</keyword>
<dbReference type="SUPFAM" id="SSF56672">
    <property type="entry name" value="DNA/RNA polymerases"/>
    <property type="match status" value="1"/>
</dbReference>
<evidence type="ECO:0000313" key="9">
    <source>
        <dbReference type="Proteomes" id="UP001151760"/>
    </source>
</evidence>
<name>A0ABQ4XIU9_9ASTR</name>
<protein>
    <submittedName>
        <fullName evidence="8">Reverse transcriptase domain-containing protein</fullName>
    </submittedName>
</protein>
<sequence length="184" mass="20634">MIHHLVHQGTKYLLEGCPIFLAQVTMKKAGRQVDREGLEEVNNSQSHFLSSTGTLSTGSIRDEGSCRDQLKNFTTKVYKTQFLTSGGLRSCLSDEDGSFRSNKQEHAEHLKLILELLKKEQFQGIHVDPAKIESVKDWASPKVGRGAIAKRKVIAYASRELKIHEKNYTTHDLELGAVVFALKI</sequence>
<dbReference type="EMBL" id="BQNB010009527">
    <property type="protein sequence ID" value="GJS64756.1"/>
    <property type="molecule type" value="Genomic_DNA"/>
</dbReference>
<evidence type="ECO:0000256" key="2">
    <source>
        <dbReference type="ARBA" id="ARBA00022695"/>
    </source>
</evidence>